<proteinExistence type="predicted"/>
<keyword evidence="2" id="KW-1185">Reference proteome</keyword>
<evidence type="ECO:0000313" key="1">
    <source>
        <dbReference type="EMBL" id="KAF3591356.1"/>
    </source>
</evidence>
<name>A0ABQ7E456_BRACR</name>
<dbReference type="EMBL" id="QGKV02000299">
    <property type="protein sequence ID" value="KAF3591356.1"/>
    <property type="molecule type" value="Genomic_DNA"/>
</dbReference>
<dbReference type="Proteomes" id="UP000266723">
    <property type="component" value="Unassembled WGS sequence"/>
</dbReference>
<sequence>MASAPVDEVEDEPLTNEEALANLGGGGINKLPGNLLDFLECAEVMPNLKEKELLELDGKNLQIRQVGVNGDPPDPILISWSPKSGFSLIEPWTFWKAEKSLLNPMMGFGSDHSFLGLESPSKIGLLGSNVAMTQGFLAHQESYPSKSPRNSHYKLRYRFFSKGNRTRHV</sequence>
<organism evidence="1 2">
    <name type="scientific">Brassica cretica</name>
    <name type="common">Mustard</name>
    <dbReference type="NCBI Taxonomy" id="69181"/>
    <lineage>
        <taxon>Eukaryota</taxon>
        <taxon>Viridiplantae</taxon>
        <taxon>Streptophyta</taxon>
        <taxon>Embryophyta</taxon>
        <taxon>Tracheophyta</taxon>
        <taxon>Spermatophyta</taxon>
        <taxon>Magnoliopsida</taxon>
        <taxon>eudicotyledons</taxon>
        <taxon>Gunneridae</taxon>
        <taxon>Pentapetalae</taxon>
        <taxon>rosids</taxon>
        <taxon>malvids</taxon>
        <taxon>Brassicales</taxon>
        <taxon>Brassicaceae</taxon>
        <taxon>Brassiceae</taxon>
        <taxon>Brassica</taxon>
    </lineage>
</organism>
<reference evidence="1 2" key="1">
    <citation type="journal article" date="2020" name="BMC Genomics">
        <title>Intraspecific diversification of the crop wild relative Brassica cretica Lam. using demographic model selection.</title>
        <authorList>
            <person name="Kioukis A."/>
            <person name="Michalopoulou V.A."/>
            <person name="Briers L."/>
            <person name="Pirintsos S."/>
            <person name="Studholme D.J."/>
            <person name="Pavlidis P."/>
            <person name="Sarris P.F."/>
        </authorList>
    </citation>
    <scope>NUCLEOTIDE SEQUENCE [LARGE SCALE GENOMIC DNA]</scope>
    <source>
        <strain evidence="2">cv. PFS-1207/04</strain>
    </source>
</reference>
<comment type="caution">
    <text evidence="1">The sequence shown here is derived from an EMBL/GenBank/DDBJ whole genome shotgun (WGS) entry which is preliminary data.</text>
</comment>
<evidence type="ECO:0000313" key="2">
    <source>
        <dbReference type="Proteomes" id="UP000266723"/>
    </source>
</evidence>
<gene>
    <name evidence="1" type="ORF">DY000_02021513</name>
</gene>
<accession>A0ABQ7E456</accession>
<protein>
    <submittedName>
        <fullName evidence="1">Uncharacterized protein</fullName>
    </submittedName>
</protein>